<dbReference type="InterPro" id="IPR051761">
    <property type="entry name" value="MLP-like_ligand-binding"/>
</dbReference>
<comment type="caution">
    <text evidence="2">The sequence shown here is derived from an EMBL/GenBank/DDBJ whole genome shotgun (WGS) entry which is preliminary data.</text>
</comment>
<name>A0A2G2WRX7_CAPBA</name>
<reference evidence="2 3" key="1">
    <citation type="journal article" date="2017" name="Genome Biol.">
        <title>New reference genome sequences of hot pepper reveal the massive evolution of plant disease-resistance genes by retroduplication.</title>
        <authorList>
            <person name="Kim S."/>
            <person name="Park J."/>
            <person name="Yeom S.I."/>
            <person name="Kim Y.M."/>
            <person name="Seo E."/>
            <person name="Kim K.T."/>
            <person name="Kim M.S."/>
            <person name="Lee J.M."/>
            <person name="Cheong K."/>
            <person name="Shin H.S."/>
            <person name="Kim S.B."/>
            <person name="Han K."/>
            <person name="Lee J."/>
            <person name="Park M."/>
            <person name="Lee H.A."/>
            <person name="Lee H.Y."/>
            <person name="Lee Y."/>
            <person name="Oh S."/>
            <person name="Lee J.H."/>
            <person name="Choi E."/>
            <person name="Choi E."/>
            <person name="Lee S.E."/>
            <person name="Jeon J."/>
            <person name="Kim H."/>
            <person name="Choi G."/>
            <person name="Song H."/>
            <person name="Lee J."/>
            <person name="Lee S.C."/>
            <person name="Kwon J.K."/>
            <person name="Lee H.Y."/>
            <person name="Koo N."/>
            <person name="Hong Y."/>
            <person name="Kim R.W."/>
            <person name="Kang W.H."/>
            <person name="Huh J.H."/>
            <person name="Kang B.C."/>
            <person name="Yang T.J."/>
            <person name="Lee Y.H."/>
            <person name="Bennetzen J.L."/>
            <person name="Choi D."/>
        </authorList>
    </citation>
    <scope>NUCLEOTIDE SEQUENCE [LARGE SCALE GENOMIC DNA]</scope>
    <source>
        <strain evidence="3">cv. PBC81</strain>
    </source>
</reference>
<dbReference type="PANTHER" id="PTHR31907">
    <property type="entry name" value="MLP-LIKE PROTEIN 423"/>
    <property type="match status" value="1"/>
</dbReference>
<evidence type="ECO:0000313" key="3">
    <source>
        <dbReference type="Proteomes" id="UP000224567"/>
    </source>
</evidence>
<gene>
    <name evidence="2" type="ORF">CQW23_12195</name>
</gene>
<evidence type="ECO:0000259" key="1">
    <source>
        <dbReference type="SMART" id="SM01037"/>
    </source>
</evidence>
<dbReference type="EMBL" id="MLFT02000005">
    <property type="protein sequence ID" value="PHT47987.1"/>
    <property type="molecule type" value="Genomic_DNA"/>
</dbReference>
<dbReference type="Proteomes" id="UP000224567">
    <property type="component" value="Unassembled WGS sequence"/>
</dbReference>
<dbReference type="GO" id="GO:0006952">
    <property type="term" value="P:defense response"/>
    <property type="evidence" value="ECO:0007669"/>
    <property type="project" value="InterPro"/>
</dbReference>
<dbReference type="OrthoDB" id="1247257at2759"/>
<protein>
    <recommendedName>
        <fullName evidence="1">Bet v I/Major latex protein domain-containing protein</fullName>
    </recommendedName>
</protein>
<accession>A0A2G2WRX7</accession>
<feature type="domain" description="Bet v I/Major latex protein" evidence="1">
    <location>
        <begin position="2"/>
        <end position="147"/>
    </location>
</feature>
<organism evidence="2 3">
    <name type="scientific">Capsicum baccatum</name>
    <name type="common">Peruvian pepper</name>
    <dbReference type="NCBI Taxonomy" id="33114"/>
    <lineage>
        <taxon>Eukaryota</taxon>
        <taxon>Viridiplantae</taxon>
        <taxon>Streptophyta</taxon>
        <taxon>Embryophyta</taxon>
        <taxon>Tracheophyta</taxon>
        <taxon>Spermatophyta</taxon>
        <taxon>Magnoliopsida</taxon>
        <taxon>eudicotyledons</taxon>
        <taxon>Gunneridae</taxon>
        <taxon>Pentapetalae</taxon>
        <taxon>asterids</taxon>
        <taxon>lamiids</taxon>
        <taxon>Solanales</taxon>
        <taxon>Solanaceae</taxon>
        <taxon>Solanoideae</taxon>
        <taxon>Capsiceae</taxon>
        <taxon>Capsicum</taxon>
    </lineage>
</organism>
<dbReference type="SUPFAM" id="SSF55961">
    <property type="entry name" value="Bet v1-like"/>
    <property type="match status" value="1"/>
</dbReference>
<dbReference type="Gene3D" id="3.30.530.20">
    <property type="match status" value="1"/>
</dbReference>
<dbReference type="InterPro" id="IPR000916">
    <property type="entry name" value="Bet_v_I/MLP"/>
</dbReference>
<dbReference type="InterPro" id="IPR023393">
    <property type="entry name" value="START-like_dom_sf"/>
</dbReference>
<dbReference type="SMART" id="SM01037">
    <property type="entry name" value="Bet_v_1"/>
    <property type="match status" value="1"/>
</dbReference>
<dbReference type="AlphaFoldDB" id="A0A2G2WRX7"/>
<evidence type="ECO:0000313" key="2">
    <source>
        <dbReference type="EMBL" id="PHT47987.1"/>
    </source>
</evidence>
<dbReference type="STRING" id="33114.A0A2G2WRX7"/>
<keyword evidence="3" id="KW-1185">Reference proteome</keyword>
<sequence length="147" mass="16985">MGMKGKLIASTEVKCGGHSIYDIFHSNTHHVPNISPSNVNHFEIHEDEILKVGSVVSWKYNEDGKEKSMKEVIEVLDPQKKLVRWKLIEGDLLELYNSFTIITSCEHKWTTWTFEYEKKTEDTPEPLIFLGVILDVTKDMEGHLLKK</sequence>
<dbReference type="Pfam" id="PF00407">
    <property type="entry name" value="Bet_v_1"/>
    <property type="match status" value="1"/>
</dbReference>
<proteinExistence type="predicted"/>
<reference evidence="3" key="2">
    <citation type="journal article" date="2017" name="J. Anim. Genet.">
        <title>Multiple reference genome sequences of hot pepper reveal the massive evolution of plant disease resistance genes by retroduplication.</title>
        <authorList>
            <person name="Kim S."/>
            <person name="Park J."/>
            <person name="Yeom S.-I."/>
            <person name="Kim Y.-M."/>
            <person name="Seo E."/>
            <person name="Kim K.-T."/>
            <person name="Kim M.-S."/>
            <person name="Lee J.M."/>
            <person name="Cheong K."/>
            <person name="Shin H.-S."/>
            <person name="Kim S.-B."/>
            <person name="Han K."/>
            <person name="Lee J."/>
            <person name="Park M."/>
            <person name="Lee H.-A."/>
            <person name="Lee H.-Y."/>
            <person name="Lee Y."/>
            <person name="Oh S."/>
            <person name="Lee J.H."/>
            <person name="Choi E."/>
            <person name="Choi E."/>
            <person name="Lee S.E."/>
            <person name="Jeon J."/>
            <person name="Kim H."/>
            <person name="Choi G."/>
            <person name="Song H."/>
            <person name="Lee J."/>
            <person name="Lee S.-C."/>
            <person name="Kwon J.-K."/>
            <person name="Lee H.-Y."/>
            <person name="Koo N."/>
            <person name="Hong Y."/>
            <person name="Kim R.W."/>
            <person name="Kang W.-H."/>
            <person name="Huh J.H."/>
            <person name="Kang B.-C."/>
            <person name="Yang T.-J."/>
            <person name="Lee Y.-H."/>
            <person name="Bennetzen J.L."/>
            <person name="Choi D."/>
        </authorList>
    </citation>
    <scope>NUCLEOTIDE SEQUENCE [LARGE SCALE GENOMIC DNA]</scope>
    <source>
        <strain evidence="3">cv. PBC81</strain>
    </source>
</reference>